<feature type="region of interest" description="Disordered" evidence="1">
    <location>
        <begin position="52"/>
        <end position="78"/>
    </location>
</feature>
<reference evidence="2" key="1">
    <citation type="submission" date="2022-11" db="EMBL/GenBank/DDBJ databases">
        <title>Genome Resource of Sclerotinia nivalis Strain SnTB1, a Plant Pathogen Isolated from American Ginseng.</title>
        <authorList>
            <person name="Fan S."/>
        </authorList>
    </citation>
    <scope>NUCLEOTIDE SEQUENCE</scope>
    <source>
        <strain evidence="2">SnTB1</strain>
    </source>
</reference>
<organism evidence="2 3">
    <name type="scientific">Sclerotinia nivalis</name>
    <dbReference type="NCBI Taxonomy" id="352851"/>
    <lineage>
        <taxon>Eukaryota</taxon>
        <taxon>Fungi</taxon>
        <taxon>Dikarya</taxon>
        <taxon>Ascomycota</taxon>
        <taxon>Pezizomycotina</taxon>
        <taxon>Leotiomycetes</taxon>
        <taxon>Helotiales</taxon>
        <taxon>Sclerotiniaceae</taxon>
        <taxon>Sclerotinia</taxon>
    </lineage>
</organism>
<gene>
    <name evidence="2" type="ORF">OCU04_007326</name>
</gene>
<comment type="caution">
    <text evidence="2">The sequence shown here is derived from an EMBL/GenBank/DDBJ whole genome shotgun (WGS) entry which is preliminary data.</text>
</comment>
<evidence type="ECO:0000256" key="1">
    <source>
        <dbReference type="SAM" id="MobiDB-lite"/>
    </source>
</evidence>
<dbReference type="AlphaFoldDB" id="A0A9X0DJU5"/>
<keyword evidence="3" id="KW-1185">Reference proteome</keyword>
<protein>
    <submittedName>
        <fullName evidence="2">Uncharacterized protein</fullName>
    </submittedName>
</protein>
<evidence type="ECO:0000313" key="2">
    <source>
        <dbReference type="EMBL" id="KAJ8065025.1"/>
    </source>
</evidence>
<proteinExistence type="predicted"/>
<dbReference type="Proteomes" id="UP001152300">
    <property type="component" value="Unassembled WGS sequence"/>
</dbReference>
<feature type="compositionally biased region" description="Polar residues" evidence="1">
    <location>
        <begin position="52"/>
        <end position="61"/>
    </location>
</feature>
<evidence type="ECO:0000313" key="3">
    <source>
        <dbReference type="Proteomes" id="UP001152300"/>
    </source>
</evidence>
<dbReference type="EMBL" id="JAPEIS010000007">
    <property type="protein sequence ID" value="KAJ8065025.1"/>
    <property type="molecule type" value="Genomic_DNA"/>
</dbReference>
<accession>A0A9X0DJU5</accession>
<name>A0A9X0DJU5_9HELO</name>
<sequence>MAVVQLHEMEGCLLRPLQHSSTIENAFLKLQKISPSLFAKAAICRKSSSYSPSAIQPTIQKGHTRWRTHRTSGTTRKASSASDTLALISGILGCAPDWTTYK</sequence>